<evidence type="ECO:0000313" key="4">
    <source>
        <dbReference type="Proteomes" id="UP000321062"/>
    </source>
</evidence>
<dbReference type="InterPro" id="IPR005545">
    <property type="entry name" value="YCII"/>
</dbReference>
<sequence>MRFMMIVKASPESEEGQMPTAQEFADMGKYNDELIKAGVLLAAEGLTASREGARVQFHKDGRHSIKDGPFTESKELIAGFWLIQVKDKAEALAWAGRIPFTDGEVELRQVAEFGDLPEEVVSEEHRAKEKAWRDSNQKPIAQ</sequence>
<evidence type="ECO:0000256" key="2">
    <source>
        <dbReference type="SAM" id="MobiDB-lite"/>
    </source>
</evidence>
<dbReference type="AlphaFoldDB" id="A0A5B9DSQ6"/>
<protein>
    <submittedName>
        <fullName evidence="3">YciI family protein</fullName>
    </submittedName>
</protein>
<dbReference type="KEGG" id="yti:FNA67_20890"/>
<evidence type="ECO:0000256" key="1">
    <source>
        <dbReference type="ARBA" id="ARBA00007689"/>
    </source>
</evidence>
<organism evidence="3 4">
    <name type="scientific">Paradevosia tibetensis</name>
    <dbReference type="NCBI Taxonomy" id="1447062"/>
    <lineage>
        <taxon>Bacteria</taxon>
        <taxon>Pseudomonadati</taxon>
        <taxon>Pseudomonadota</taxon>
        <taxon>Alphaproteobacteria</taxon>
        <taxon>Hyphomicrobiales</taxon>
        <taxon>Devosiaceae</taxon>
        <taxon>Paradevosia</taxon>
    </lineage>
</organism>
<dbReference type="SUPFAM" id="SSF54909">
    <property type="entry name" value="Dimeric alpha+beta barrel"/>
    <property type="match status" value="1"/>
</dbReference>
<dbReference type="OrthoDB" id="9807535at2"/>
<dbReference type="RefSeq" id="WP_049706989.1">
    <property type="nucleotide sequence ID" value="NZ_BMFM01000001.1"/>
</dbReference>
<feature type="region of interest" description="Disordered" evidence="2">
    <location>
        <begin position="121"/>
        <end position="142"/>
    </location>
</feature>
<gene>
    <name evidence="3" type="ORF">FNA67_20890</name>
</gene>
<dbReference type="Gene3D" id="3.30.70.1060">
    <property type="entry name" value="Dimeric alpha+beta barrel"/>
    <property type="match status" value="1"/>
</dbReference>
<evidence type="ECO:0000313" key="3">
    <source>
        <dbReference type="EMBL" id="QEE22470.1"/>
    </source>
</evidence>
<reference evidence="3 4" key="1">
    <citation type="journal article" date="2015" name="Int. J. Syst. Evol. Microbiol.">
        <title>Youhaiella tibetensis gen. nov., sp. nov., isolated from subsurface sediment.</title>
        <authorList>
            <person name="Wang Y.X."/>
            <person name="Huang F.Q."/>
            <person name="Nogi Y."/>
            <person name="Pang S.J."/>
            <person name="Wang P.K."/>
            <person name="Lv J."/>
        </authorList>
    </citation>
    <scope>NUCLEOTIDE SEQUENCE [LARGE SCALE GENOMIC DNA]</scope>
    <source>
        <strain evidence="4">fig4</strain>
    </source>
</reference>
<accession>A0A5B9DSQ6</accession>
<dbReference type="PANTHER" id="PTHR35174">
    <property type="entry name" value="BLL7171 PROTEIN-RELATED"/>
    <property type="match status" value="1"/>
</dbReference>
<name>A0A5B9DSQ6_9HYPH</name>
<dbReference type="EMBL" id="CP041690">
    <property type="protein sequence ID" value="QEE22470.1"/>
    <property type="molecule type" value="Genomic_DNA"/>
</dbReference>
<dbReference type="Pfam" id="PF03795">
    <property type="entry name" value="YCII"/>
    <property type="match status" value="1"/>
</dbReference>
<comment type="similarity">
    <text evidence="1">Belongs to the YciI family.</text>
</comment>
<dbReference type="PANTHER" id="PTHR35174:SF4">
    <property type="entry name" value="BLL7163 PROTEIN"/>
    <property type="match status" value="1"/>
</dbReference>
<dbReference type="InterPro" id="IPR011008">
    <property type="entry name" value="Dimeric_a/b-barrel"/>
</dbReference>
<proteinExistence type="inferred from homology"/>
<keyword evidence="4" id="KW-1185">Reference proteome</keyword>
<dbReference type="Proteomes" id="UP000321062">
    <property type="component" value="Chromosome"/>
</dbReference>
<feature type="compositionally biased region" description="Basic and acidic residues" evidence="2">
    <location>
        <begin position="122"/>
        <end position="136"/>
    </location>
</feature>